<evidence type="ECO:0000259" key="9">
    <source>
        <dbReference type="Pfam" id="PF25975"/>
    </source>
</evidence>
<keyword evidence="5" id="KW-0812">Transmembrane</keyword>
<dbReference type="Pfam" id="PF25975">
    <property type="entry name" value="CzcB_C"/>
    <property type="match status" value="1"/>
</dbReference>
<dbReference type="AlphaFoldDB" id="A0A8I0T482"/>
<name>A0A8I0T482_9GAMM</name>
<dbReference type="FunFam" id="2.40.420.20:FF:000003">
    <property type="entry name" value="Cation efflux system protein cusB"/>
    <property type="match status" value="1"/>
</dbReference>
<dbReference type="GO" id="GO:0060003">
    <property type="term" value="P:copper ion export"/>
    <property type="evidence" value="ECO:0007669"/>
    <property type="project" value="TreeGrafter"/>
</dbReference>
<dbReference type="GO" id="GO:0046914">
    <property type="term" value="F:transition metal ion binding"/>
    <property type="evidence" value="ECO:0007669"/>
    <property type="project" value="TreeGrafter"/>
</dbReference>
<dbReference type="Gene3D" id="2.40.420.20">
    <property type="match status" value="1"/>
</dbReference>
<proteinExistence type="inferred from homology"/>
<dbReference type="GO" id="GO:0016020">
    <property type="term" value="C:membrane"/>
    <property type="evidence" value="ECO:0007669"/>
    <property type="project" value="InterPro"/>
</dbReference>
<dbReference type="Pfam" id="PF25954">
    <property type="entry name" value="Beta-barrel_RND_2"/>
    <property type="match status" value="1"/>
</dbReference>
<evidence type="ECO:0000313" key="11">
    <source>
        <dbReference type="Proteomes" id="UP000660708"/>
    </source>
</evidence>
<dbReference type="NCBIfam" id="TIGR01730">
    <property type="entry name" value="RND_mfp"/>
    <property type="match status" value="1"/>
</dbReference>
<dbReference type="GO" id="GO:0030288">
    <property type="term" value="C:outer membrane-bounded periplasmic space"/>
    <property type="evidence" value="ECO:0007669"/>
    <property type="project" value="TreeGrafter"/>
</dbReference>
<dbReference type="GO" id="GO:0015679">
    <property type="term" value="P:plasma membrane copper ion transport"/>
    <property type="evidence" value="ECO:0007669"/>
    <property type="project" value="TreeGrafter"/>
</dbReference>
<dbReference type="PANTHER" id="PTHR30097:SF15">
    <property type="entry name" value="CATION EFFLUX SYSTEM PROTEIN CUSB"/>
    <property type="match status" value="1"/>
</dbReference>
<keyword evidence="5" id="KW-0472">Membrane</keyword>
<dbReference type="InterPro" id="IPR006143">
    <property type="entry name" value="RND_pump_MFP"/>
</dbReference>
<protein>
    <submittedName>
        <fullName evidence="10">Cu(I)/Ag(I) efflux system membrane protein CusB/SilB</fullName>
    </submittedName>
</protein>
<dbReference type="Proteomes" id="UP000660708">
    <property type="component" value="Unassembled WGS sequence"/>
</dbReference>
<evidence type="ECO:0000256" key="1">
    <source>
        <dbReference type="ARBA" id="ARBA00009477"/>
    </source>
</evidence>
<feature type="domain" description="Heavy metal binding" evidence="6">
    <location>
        <begin position="53"/>
        <end position="79"/>
    </location>
</feature>
<comment type="similarity">
    <text evidence="1">Belongs to the membrane fusion protein (MFP) (TC 8.A.1) family.</text>
</comment>
<dbReference type="Gene3D" id="2.40.30.170">
    <property type="match status" value="1"/>
</dbReference>
<keyword evidence="2" id="KW-0813">Transport</keyword>
<feature type="transmembrane region" description="Helical" evidence="5">
    <location>
        <begin position="7"/>
        <end position="28"/>
    </location>
</feature>
<evidence type="ECO:0000256" key="3">
    <source>
        <dbReference type="ARBA" id="ARBA00022729"/>
    </source>
</evidence>
<evidence type="ECO:0000259" key="6">
    <source>
        <dbReference type="Pfam" id="PF19335"/>
    </source>
</evidence>
<keyword evidence="4" id="KW-0406">Ion transport</keyword>
<dbReference type="InterPro" id="IPR045800">
    <property type="entry name" value="HMBD"/>
</dbReference>
<dbReference type="InterPro" id="IPR058792">
    <property type="entry name" value="Beta-barrel_RND_2"/>
</dbReference>
<evidence type="ECO:0000256" key="4">
    <source>
        <dbReference type="ARBA" id="ARBA00023065"/>
    </source>
</evidence>
<dbReference type="InterPro" id="IPR051909">
    <property type="entry name" value="MFP_Cation_Efflux"/>
</dbReference>
<sequence>MNKIFHWIVVILVFILIMSTSFLVYAFYSDTSDIDETLSTPKVANNVVTKQPVYICPMHSHIIKNHQGECPVCGMKLEAVTHQHAEADAKAEITLSGLMQANVSLSTSSVERSTLWKYIETLGQVDYDRNRVLDLHTKAKGWIEALAVNTAGERVSKGQLLYKIYSPDLVAAQDYYLGIFNSTRMNKKLLERAYSRLLLLGITEDIIKEIEKLGDSIDILPFYAPFDGVVSSMNMQEGSYVVPEQKMMTLSDASNVWVVANVYEHQIDWVRSGKWAEVDIPALGIEKLEAKIEHIYPELDPVTRTLRVHLSLDNAENIIKKNMIANVRIYGGGKKDAIHIPESAVIRTEHENRVIVKEGNNRFIPKVVKVGISTQGRVEILHGLQEGEKVVTSGQFLIDSESSIKEAILQMAQRDDLSSNEN</sequence>
<feature type="domain" description="CzcB-like C-terminal circularly permuted SH3-like" evidence="9">
    <location>
        <begin position="339"/>
        <end position="398"/>
    </location>
</feature>
<keyword evidence="11" id="KW-1185">Reference proteome</keyword>
<dbReference type="Pfam" id="PF19335">
    <property type="entry name" value="HMBD"/>
    <property type="match status" value="1"/>
</dbReference>
<evidence type="ECO:0000259" key="8">
    <source>
        <dbReference type="Pfam" id="PF25954"/>
    </source>
</evidence>
<feature type="domain" description="CusB-like beta-barrel" evidence="8">
    <location>
        <begin position="255"/>
        <end position="330"/>
    </location>
</feature>
<dbReference type="PANTHER" id="PTHR30097">
    <property type="entry name" value="CATION EFFLUX SYSTEM PROTEIN CUSB"/>
    <property type="match status" value="1"/>
</dbReference>
<gene>
    <name evidence="10" type="primary">cusB</name>
    <name evidence="10" type="ORF">PPEP_a1514</name>
</gene>
<reference evidence="10 11" key="1">
    <citation type="submission" date="2015-06" db="EMBL/GenBank/DDBJ databases">
        <title>Genome sequence of Pseudoalteromonas peptidolytica.</title>
        <authorList>
            <person name="Xie B.-B."/>
            <person name="Rong J.-C."/>
            <person name="Qin Q.-L."/>
            <person name="Zhang Y.-Z."/>
        </authorList>
    </citation>
    <scope>NUCLEOTIDE SEQUENCE [LARGE SCALE GENOMIC DNA]</scope>
    <source>
        <strain evidence="10 11">F12-50-A1</strain>
    </source>
</reference>
<dbReference type="InterPro" id="IPR058790">
    <property type="entry name" value="BSH_CusB"/>
</dbReference>
<accession>A0A8I0T482</accession>
<dbReference type="InterPro" id="IPR058649">
    <property type="entry name" value="CzcB_C"/>
</dbReference>
<dbReference type="EMBL" id="AQHF01000026">
    <property type="protein sequence ID" value="MBE0347116.1"/>
    <property type="molecule type" value="Genomic_DNA"/>
</dbReference>
<evidence type="ECO:0000313" key="10">
    <source>
        <dbReference type="EMBL" id="MBE0347116.1"/>
    </source>
</evidence>
<dbReference type="SUPFAM" id="SSF111369">
    <property type="entry name" value="HlyD-like secretion proteins"/>
    <property type="match status" value="1"/>
</dbReference>
<keyword evidence="5" id="KW-1133">Transmembrane helix</keyword>
<evidence type="ECO:0000256" key="5">
    <source>
        <dbReference type="SAM" id="Phobius"/>
    </source>
</evidence>
<dbReference type="RefSeq" id="WP_211091652.1">
    <property type="nucleotide sequence ID" value="NZ_AQHF01000026.1"/>
</dbReference>
<evidence type="ECO:0000256" key="2">
    <source>
        <dbReference type="ARBA" id="ARBA00022448"/>
    </source>
</evidence>
<organism evidence="10 11">
    <name type="scientific">Pseudoalteromonas peptidolytica F12-50-A1</name>
    <dbReference type="NCBI Taxonomy" id="1315280"/>
    <lineage>
        <taxon>Bacteria</taxon>
        <taxon>Pseudomonadati</taxon>
        <taxon>Pseudomonadota</taxon>
        <taxon>Gammaproteobacteria</taxon>
        <taxon>Alteromonadales</taxon>
        <taxon>Pseudoalteromonadaceae</taxon>
        <taxon>Pseudoalteromonas</taxon>
    </lineage>
</organism>
<feature type="domain" description="CusB-like barrel-sandwich hybrid" evidence="7">
    <location>
        <begin position="136"/>
        <end position="250"/>
    </location>
</feature>
<keyword evidence="3" id="KW-0732">Signal</keyword>
<comment type="caution">
    <text evidence="10">The sequence shown here is derived from an EMBL/GenBank/DDBJ whole genome shotgun (WGS) entry which is preliminary data.</text>
</comment>
<dbReference type="Pfam" id="PF25919">
    <property type="entry name" value="BSH_CusB"/>
    <property type="match status" value="1"/>
</dbReference>
<evidence type="ECO:0000259" key="7">
    <source>
        <dbReference type="Pfam" id="PF25919"/>
    </source>
</evidence>
<dbReference type="GO" id="GO:0022857">
    <property type="term" value="F:transmembrane transporter activity"/>
    <property type="evidence" value="ECO:0007669"/>
    <property type="project" value="InterPro"/>
</dbReference>